<sequence>MAPLPSPIHRFLLTWTAFLLLASQAEARDIPCPDPFTDPKNDYCNPLRYIPTTALTAVSFSLILVVGIIQVLSMWRYGAKWMLAMTIGCFTFALGLALRFGLHDDPQSTGIYIVFYLFTVLSPCAFIAADYVLLGRIARAIGCGQYLAISPRRITVVFVSSDITTFLIQAAGGGLSTSGKNNPELALTGSRVFLAGLALQLLSFVIFTIIYALFLYRVYRFRPTAWTQDKGMPWYKNWLSLAGALVLSCIGILIRSVYRTIELSEGFNGPLATNEALFYGLDTLPLFIAIAIYIPFWPGRYGLDAAAAARDMSETTMTDNNQEKKTSQEAAQ</sequence>
<feature type="transmembrane region" description="Helical" evidence="5">
    <location>
        <begin position="237"/>
        <end position="258"/>
    </location>
</feature>
<name>A0A550CSJ3_9AGAR</name>
<accession>A0A550CSJ3</accession>
<dbReference type="OrthoDB" id="3358017at2759"/>
<dbReference type="PANTHER" id="PTHR31465">
    <property type="entry name" value="PROTEIN RTA1-RELATED"/>
    <property type="match status" value="1"/>
</dbReference>
<dbReference type="STRING" id="97359.A0A550CSJ3"/>
<feature type="signal peptide" evidence="6">
    <location>
        <begin position="1"/>
        <end position="27"/>
    </location>
</feature>
<evidence type="ECO:0000256" key="1">
    <source>
        <dbReference type="ARBA" id="ARBA00004141"/>
    </source>
</evidence>
<dbReference type="Proteomes" id="UP000320762">
    <property type="component" value="Unassembled WGS sequence"/>
</dbReference>
<keyword evidence="3 5" id="KW-1133">Transmembrane helix</keyword>
<evidence type="ECO:0000313" key="7">
    <source>
        <dbReference type="EMBL" id="TRM67760.1"/>
    </source>
</evidence>
<proteinExistence type="predicted"/>
<feature type="transmembrane region" description="Helical" evidence="5">
    <location>
        <begin position="113"/>
        <end position="133"/>
    </location>
</feature>
<feature type="transmembrane region" description="Helical" evidence="5">
    <location>
        <begin position="278"/>
        <end position="296"/>
    </location>
</feature>
<dbReference type="PANTHER" id="PTHR31465:SF1">
    <property type="entry name" value="PROTEIN RTA1-RELATED"/>
    <property type="match status" value="1"/>
</dbReference>
<reference evidence="7 8" key="1">
    <citation type="journal article" date="2019" name="New Phytol.">
        <title>Comparative genomics reveals unique wood-decay strategies and fruiting body development in the Schizophyllaceae.</title>
        <authorList>
            <person name="Almasi E."/>
            <person name="Sahu N."/>
            <person name="Krizsan K."/>
            <person name="Balint B."/>
            <person name="Kovacs G.M."/>
            <person name="Kiss B."/>
            <person name="Cseklye J."/>
            <person name="Drula E."/>
            <person name="Henrissat B."/>
            <person name="Nagy I."/>
            <person name="Chovatia M."/>
            <person name="Adam C."/>
            <person name="LaButti K."/>
            <person name="Lipzen A."/>
            <person name="Riley R."/>
            <person name="Grigoriev I.V."/>
            <person name="Nagy L.G."/>
        </authorList>
    </citation>
    <scope>NUCLEOTIDE SEQUENCE [LARGE SCALE GENOMIC DNA]</scope>
    <source>
        <strain evidence="7 8">NL-1724</strain>
    </source>
</reference>
<dbReference type="GO" id="GO:0016020">
    <property type="term" value="C:membrane"/>
    <property type="evidence" value="ECO:0007669"/>
    <property type="project" value="UniProtKB-SubCell"/>
</dbReference>
<dbReference type="Pfam" id="PF04479">
    <property type="entry name" value="RTA1"/>
    <property type="match status" value="1"/>
</dbReference>
<evidence type="ECO:0000256" key="2">
    <source>
        <dbReference type="ARBA" id="ARBA00022692"/>
    </source>
</evidence>
<comment type="caution">
    <text evidence="7">The sequence shown here is derived from an EMBL/GenBank/DDBJ whole genome shotgun (WGS) entry which is preliminary data.</text>
</comment>
<dbReference type="InterPro" id="IPR007568">
    <property type="entry name" value="RTA1"/>
</dbReference>
<evidence type="ECO:0000313" key="8">
    <source>
        <dbReference type="Proteomes" id="UP000320762"/>
    </source>
</evidence>
<feature type="chain" id="PRO_5022076873" evidence="6">
    <location>
        <begin position="28"/>
        <end position="332"/>
    </location>
</feature>
<keyword evidence="4 5" id="KW-0472">Membrane</keyword>
<feature type="transmembrane region" description="Helical" evidence="5">
    <location>
        <begin position="154"/>
        <end position="172"/>
    </location>
</feature>
<keyword evidence="2 5" id="KW-0812">Transmembrane</keyword>
<dbReference type="EMBL" id="VDMD01000002">
    <property type="protein sequence ID" value="TRM67760.1"/>
    <property type="molecule type" value="Genomic_DNA"/>
</dbReference>
<feature type="transmembrane region" description="Helical" evidence="5">
    <location>
        <begin position="192"/>
        <end position="216"/>
    </location>
</feature>
<dbReference type="AlphaFoldDB" id="A0A550CSJ3"/>
<organism evidence="7 8">
    <name type="scientific">Schizophyllum amplum</name>
    <dbReference type="NCBI Taxonomy" id="97359"/>
    <lineage>
        <taxon>Eukaryota</taxon>
        <taxon>Fungi</taxon>
        <taxon>Dikarya</taxon>
        <taxon>Basidiomycota</taxon>
        <taxon>Agaricomycotina</taxon>
        <taxon>Agaricomycetes</taxon>
        <taxon>Agaricomycetidae</taxon>
        <taxon>Agaricales</taxon>
        <taxon>Schizophyllaceae</taxon>
        <taxon>Schizophyllum</taxon>
    </lineage>
</organism>
<evidence type="ECO:0000256" key="6">
    <source>
        <dbReference type="SAM" id="SignalP"/>
    </source>
</evidence>
<protein>
    <submittedName>
        <fullName evidence="7">RTA1 like protein-domain-containing protein</fullName>
    </submittedName>
</protein>
<feature type="transmembrane region" description="Helical" evidence="5">
    <location>
        <begin position="51"/>
        <end position="69"/>
    </location>
</feature>
<gene>
    <name evidence="7" type="ORF">BD626DRAFT_105774</name>
</gene>
<evidence type="ECO:0000256" key="4">
    <source>
        <dbReference type="ARBA" id="ARBA00023136"/>
    </source>
</evidence>
<evidence type="ECO:0000256" key="3">
    <source>
        <dbReference type="ARBA" id="ARBA00022989"/>
    </source>
</evidence>
<keyword evidence="6" id="KW-0732">Signal</keyword>
<comment type="subcellular location">
    <subcellularLocation>
        <location evidence="1">Membrane</location>
        <topology evidence="1">Multi-pass membrane protein</topology>
    </subcellularLocation>
</comment>
<feature type="transmembrane region" description="Helical" evidence="5">
    <location>
        <begin position="81"/>
        <end position="101"/>
    </location>
</feature>
<keyword evidence="8" id="KW-1185">Reference proteome</keyword>
<evidence type="ECO:0000256" key="5">
    <source>
        <dbReference type="SAM" id="Phobius"/>
    </source>
</evidence>